<accession>A0A5B8XXW5</accession>
<protein>
    <submittedName>
        <fullName evidence="2">Uncharacterized protein</fullName>
    </submittedName>
</protein>
<sequence>MGKQTERQREALLKEIVAFPGTRERDYGEPPADVGPVGSFHANFVVHYRGLMAWDIQGRCVRLSFESPSAEVAPGSNCLRLTAKDLPGKVAAHSLRGTTDLLMVWLEDGRCYVTDLNLPQMPFHRRHAWDLSLEQAESNLAEMEAFRVRKAKSETEGRLKRAEQMRESARIAELEAKIEAEKLFNEKELTEARLKVLESLKVTT</sequence>
<dbReference type="EMBL" id="CP042467">
    <property type="protein sequence ID" value="QED28259.1"/>
    <property type="molecule type" value="Genomic_DNA"/>
</dbReference>
<dbReference type="RefSeq" id="WP_146960528.1">
    <property type="nucleotide sequence ID" value="NZ_CP042467.1"/>
</dbReference>
<keyword evidence="1" id="KW-0175">Coiled coil</keyword>
<name>A0A5B8XXW5_9DELT</name>
<dbReference type="Proteomes" id="UP000321595">
    <property type="component" value="Chromosome"/>
</dbReference>
<feature type="coiled-coil region" evidence="1">
    <location>
        <begin position="152"/>
        <end position="200"/>
    </location>
</feature>
<reference evidence="2 3" key="1">
    <citation type="submission" date="2019-08" db="EMBL/GenBank/DDBJ databases">
        <authorList>
            <person name="Liang Q."/>
        </authorList>
    </citation>
    <scope>NUCLEOTIDE SEQUENCE [LARGE SCALE GENOMIC DNA]</scope>
    <source>
        <strain evidence="2 3">V1718</strain>
    </source>
</reference>
<proteinExistence type="predicted"/>
<dbReference type="KEGG" id="bbae:FRD01_13670"/>
<gene>
    <name evidence="2" type="ORF">FRD01_13670</name>
</gene>
<evidence type="ECO:0000313" key="2">
    <source>
        <dbReference type="EMBL" id="QED28259.1"/>
    </source>
</evidence>
<keyword evidence="3" id="KW-1185">Reference proteome</keyword>
<evidence type="ECO:0000256" key="1">
    <source>
        <dbReference type="SAM" id="Coils"/>
    </source>
</evidence>
<dbReference type="AlphaFoldDB" id="A0A5B8XXW5"/>
<organism evidence="2 3">
    <name type="scientific">Microvenator marinus</name>
    <dbReference type="NCBI Taxonomy" id="2600177"/>
    <lineage>
        <taxon>Bacteria</taxon>
        <taxon>Deltaproteobacteria</taxon>
        <taxon>Bradymonadales</taxon>
        <taxon>Microvenatoraceae</taxon>
        <taxon>Microvenator</taxon>
    </lineage>
</organism>
<evidence type="ECO:0000313" key="3">
    <source>
        <dbReference type="Proteomes" id="UP000321595"/>
    </source>
</evidence>